<name>A0A4R6FN95_9SPHN</name>
<dbReference type="PROSITE" id="PS00194">
    <property type="entry name" value="THIOREDOXIN_1"/>
    <property type="match status" value="1"/>
</dbReference>
<evidence type="ECO:0000313" key="6">
    <source>
        <dbReference type="EMBL" id="TDN83023.1"/>
    </source>
</evidence>
<dbReference type="InterPro" id="IPR036249">
    <property type="entry name" value="Thioredoxin-like_sf"/>
</dbReference>
<dbReference type="EMBL" id="SNWD01000005">
    <property type="protein sequence ID" value="TDN83023.1"/>
    <property type="molecule type" value="Genomic_DNA"/>
</dbReference>
<dbReference type="SUPFAM" id="SSF48452">
    <property type="entry name" value="TPR-like"/>
    <property type="match status" value="1"/>
</dbReference>
<keyword evidence="2" id="KW-0249">Electron transport</keyword>
<keyword evidence="3" id="KW-1015">Disulfide bond</keyword>
<evidence type="ECO:0000259" key="5">
    <source>
        <dbReference type="PROSITE" id="PS51352"/>
    </source>
</evidence>
<dbReference type="SUPFAM" id="SSF52833">
    <property type="entry name" value="Thioredoxin-like"/>
    <property type="match status" value="1"/>
</dbReference>
<sequence length="304" mass="32588">MATMGLGTAEKEAVEAFRRDVVEPSRTKLVILDFWAEWCGPCKQLAPLLEKVAADYADKGVVLAKIDVDKNAFIASQFQVKSIPTVYAMFQGQLVADLGSARTESQLKQMLDQLLGQLPIESEAGDLAEQIAPMIEMGEQALAQGDAEQALGIFSQIVAVAPDSAPAQSGLIRAMILAKDVEGAEAALAALPDDLQKAPEIERARASLSLTRDTSGSDANMAGLEAAVAASPDDYQARYDLANAQMAAGMREQAADNLLAIIAAEKDWQEGAARQQLLKLFEVVGLEDPWVAQTRRRLSQTLFG</sequence>
<evidence type="ECO:0000313" key="7">
    <source>
        <dbReference type="Proteomes" id="UP000295493"/>
    </source>
</evidence>
<reference evidence="6 7" key="1">
    <citation type="submission" date="2019-03" db="EMBL/GenBank/DDBJ databases">
        <title>Genomic Encyclopedia of Type Strains, Phase IV (KMG-IV): sequencing the most valuable type-strain genomes for metagenomic binning, comparative biology and taxonomic classification.</title>
        <authorList>
            <person name="Goeker M."/>
        </authorList>
    </citation>
    <scope>NUCLEOTIDE SEQUENCE [LARGE SCALE GENOMIC DNA]</scope>
    <source>
        <strain evidence="6 7">DSM 25059</strain>
    </source>
</reference>
<keyword evidence="4" id="KW-0676">Redox-active center</keyword>
<dbReference type="Gene3D" id="1.25.40.10">
    <property type="entry name" value="Tetratricopeptide repeat domain"/>
    <property type="match status" value="2"/>
</dbReference>
<feature type="domain" description="Thioredoxin" evidence="5">
    <location>
        <begin position="2"/>
        <end position="116"/>
    </location>
</feature>
<organism evidence="6 7">
    <name type="scientific">Stakelama pacifica</name>
    <dbReference type="NCBI Taxonomy" id="517720"/>
    <lineage>
        <taxon>Bacteria</taxon>
        <taxon>Pseudomonadati</taxon>
        <taxon>Pseudomonadota</taxon>
        <taxon>Alphaproteobacteria</taxon>
        <taxon>Sphingomonadales</taxon>
        <taxon>Sphingomonadaceae</taxon>
        <taxon>Stakelama</taxon>
    </lineage>
</organism>
<dbReference type="PROSITE" id="PS51352">
    <property type="entry name" value="THIOREDOXIN_2"/>
    <property type="match status" value="1"/>
</dbReference>
<gene>
    <name evidence="6" type="ORF">EV664_105222</name>
</gene>
<dbReference type="AlphaFoldDB" id="A0A4R6FN95"/>
<proteinExistence type="predicted"/>
<dbReference type="InterPro" id="IPR017937">
    <property type="entry name" value="Thioredoxin_CS"/>
</dbReference>
<dbReference type="Pfam" id="PF14561">
    <property type="entry name" value="TPR_20"/>
    <property type="match status" value="1"/>
</dbReference>
<dbReference type="GO" id="GO:0005737">
    <property type="term" value="C:cytoplasm"/>
    <property type="evidence" value="ECO:0007669"/>
    <property type="project" value="TreeGrafter"/>
</dbReference>
<dbReference type="InterPro" id="IPR013766">
    <property type="entry name" value="Thioredoxin_domain"/>
</dbReference>
<evidence type="ECO:0000256" key="4">
    <source>
        <dbReference type="ARBA" id="ARBA00023284"/>
    </source>
</evidence>
<dbReference type="PANTHER" id="PTHR45663">
    <property type="entry name" value="GEO12009P1"/>
    <property type="match status" value="1"/>
</dbReference>
<dbReference type="GO" id="GO:0006950">
    <property type="term" value="P:response to stress"/>
    <property type="evidence" value="ECO:0007669"/>
    <property type="project" value="UniProtKB-ARBA"/>
</dbReference>
<keyword evidence="7" id="KW-1185">Reference proteome</keyword>
<keyword evidence="1" id="KW-0813">Transport</keyword>
<evidence type="ECO:0000256" key="3">
    <source>
        <dbReference type="ARBA" id="ARBA00023157"/>
    </source>
</evidence>
<dbReference type="InterPro" id="IPR011990">
    <property type="entry name" value="TPR-like_helical_dom_sf"/>
</dbReference>
<evidence type="ECO:0000256" key="1">
    <source>
        <dbReference type="ARBA" id="ARBA00022448"/>
    </source>
</evidence>
<dbReference type="Gene3D" id="3.40.30.10">
    <property type="entry name" value="Glutaredoxin"/>
    <property type="match status" value="1"/>
</dbReference>
<comment type="caution">
    <text evidence="6">The sequence shown here is derived from an EMBL/GenBank/DDBJ whole genome shotgun (WGS) entry which is preliminary data.</text>
</comment>
<dbReference type="CDD" id="cd02947">
    <property type="entry name" value="TRX_family"/>
    <property type="match status" value="1"/>
</dbReference>
<dbReference type="PANTHER" id="PTHR45663:SF11">
    <property type="entry name" value="GEO12009P1"/>
    <property type="match status" value="1"/>
</dbReference>
<dbReference type="Pfam" id="PF00085">
    <property type="entry name" value="Thioredoxin"/>
    <property type="match status" value="1"/>
</dbReference>
<dbReference type="Pfam" id="PF14559">
    <property type="entry name" value="TPR_19"/>
    <property type="match status" value="1"/>
</dbReference>
<accession>A0A4R6FN95</accession>
<evidence type="ECO:0000256" key="2">
    <source>
        <dbReference type="ARBA" id="ARBA00022982"/>
    </source>
</evidence>
<dbReference type="GO" id="GO:0015035">
    <property type="term" value="F:protein-disulfide reductase activity"/>
    <property type="evidence" value="ECO:0007669"/>
    <property type="project" value="TreeGrafter"/>
</dbReference>
<dbReference type="Proteomes" id="UP000295493">
    <property type="component" value="Unassembled WGS sequence"/>
</dbReference>
<protein>
    <submittedName>
        <fullName evidence="6">Putative thioredoxin</fullName>
    </submittedName>
</protein>